<accession>A0A2G8JV23</accession>
<dbReference type="STRING" id="307972.A0A2G8JV23"/>
<dbReference type="FunFam" id="1.10.238.10:FF:000003">
    <property type="entry name" value="Calmodulin A"/>
    <property type="match status" value="1"/>
</dbReference>
<evidence type="ECO:0000256" key="1">
    <source>
        <dbReference type="ARBA" id="ARBA00022737"/>
    </source>
</evidence>
<evidence type="ECO:0000259" key="3">
    <source>
        <dbReference type="PROSITE" id="PS50222"/>
    </source>
</evidence>
<dbReference type="Proteomes" id="UP000230750">
    <property type="component" value="Unassembled WGS sequence"/>
</dbReference>
<reference evidence="4 5" key="1">
    <citation type="journal article" date="2017" name="PLoS Biol.">
        <title>The sea cucumber genome provides insights into morphological evolution and visceral regeneration.</title>
        <authorList>
            <person name="Zhang X."/>
            <person name="Sun L."/>
            <person name="Yuan J."/>
            <person name="Sun Y."/>
            <person name="Gao Y."/>
            <person name="Zhang L."/>
            <person name="Li S."/>
            <person name="Dai H."/>
            <person name="Hamel J.F."/>
            <person name="Liu C."/>
            <person name="Yu Y."/>
            <person name="Liu S."/>
            <person name="Lin W."/>
            <person name="Guo K."/>
            <person name="Jin S."/>
            <person name="Xu P."/>
            <person name="Storey K.B."/>
            <person name="Huan P."/>
            <person name="Zhang T."/>
            <person name="Zhou Y."/>
            <person name="Zhang J."/>
            <person name="Lin C."/>
            <person name="Li X."/>
            <person name="Xing L."/>
            <person name="Huo D."/>
            <person name="Sun M."/>
            <person name="Wang L."/>
            <person name="Mercier A."/>
            <person name="Li F."/>
            <person name="Yang H."/>
            <person name="Xiang J."/>
        </authorList>
    </citation>
    <scope>NUCLEOTIDE SEQUENCE [LARGE SCALE GENOMIC DNA]</scope>
    <source>
        <strain evidence="4">Shaxun</strain>
        <tissue evidence="4">Muscle</tissue>
    </source>
</reference>
<feature type="domain" description="EF-hand" evidence="3">
    <location>
        <begin position="7"/>
        <end position="42"/>
    </location>
</feature>
<dbReference type="InterPro" id="IPR002048">
    <property type="entry name" value="EF_hand_dom"/>
</dbReference>
<dbReference type="AlphaFoldDB" id="A0A2G8JV23"/>
<protein>
    <submittedName>
        <fullName evidence="4">Putative myosin-2 essential light chain-like isoform X2</fullName>
    </submittedName>
</protein>
<dbReference type="Pfam" id="PF13499">
    <property type="entry name" value="EF-hand_7"/>
    <property type="match status" value="1"/>
</dbReference>
<keyword evidence="5" id="KW-1185">Reference proteome</keyword>
<gene>
    <name evidence="4" type="ORF">BSL78_23549</name>
</gene>
<keyword evidence="2" id="KW-0106">Calcium</keyword>
<dbReference type="InterPro" id="IPR050230">
    <property type="entry name" value="CALM/Myosin/TropC-like"/>
</dbReference>
<dbReference type="PANTHER" id="PTHR23048:SF49">
    <property type="entry name" value="FI08416P-RELATED"/>
    <property type="match status" value="1"/>
</dbReference>
<dbReference type="PROSITE" id="PS00018">
    <property type="entry name" value="EF_HAND_1"/>
    <property type="match status" value="1"/>
</dbReference>
<comment type="caution">
    <text evidence="4">The sequence shown here is derived from an EMBL/GenBank/DDBJ whole genome shotgun (WGS) entry which is preliminary data.</text>
</comment>
<keyword evidence="1" id="KW-0677">Repeat</keyword>
<proteinExistence type="predicted"/>
<feature type="domain" description="EF-hand" evidence="3">
    <location>
        <begin position="67"/>
        <end position="102"/>
    </location>
</feature>
<evidence type="ECO:0000313" key="4">
    <source>
        <dbReference type="EMBL" id="PIK39617.1"/>
    </source>
</evidence>
<evidence type="ECO:0000256" key="2">
    <source>
        <dbReference type="ARBA" id="ARBA00022837"/>
    </source>
</evidence>
<dbReference type="Gene3D" id="1.10.238.10">
    <property type="entry name" value="EF-hand"/>
    <property type="match status" value="2"/>
</dbReference>
<dbReference type="PROSITE" id="PS50222">
    <property type="entry name" value="EF_HAND_2"/>
    <property type="match status" value="2"/>
</dbReference>
<dbReference type="OrthoDB" id="5959761at2759"/>
<dbReference type="SUPFAM" id="SSF47473">
    <property type="entry name" value="EF-hand"/>
    <property type="match status" value="1"/>
</dbReference>
<organism evidence="4 5">
    <name type="scientific">Stichopus japonicus</name>
    <name type="common">Sea cucumber</name>
    <dbReference type="NCBI Taxonomy" id="307972"/>
    <lineage>
        <taxon>Eukaryota</taxon>
        <taxon>Metazoa</taxon>
        <taxon>Echinodermata</taxon>
        <taxon>Eleutherozoa</taxon>
        <taxon>Echinozoa</taxon>
        <taxon>Holothuroidea</taxon>
        <taxon>Aspidochirotacea</taxon>
        <taxon>Aspidochirotida</taxon>
        <taxon>Stichopodidae</taxon>
        <taxon>Apostichopus</taxon>
    </lineage>
</organism>
<evidence type="ECO:0000313" key="5">
    <source>
        <dbReference type="Proteomes" id="UP000230750"/>
    </source>
</evidence>
<dbReference type="InterPro" id="IPR011992">
    <property type="entry name" value="EF-hand-dom_pair"/>
</dbReference>
<dbReference type="GO" id="GO:0016460">
    <property type="term" value="C:myosin II complex"/>
    <property type="evidence" value="ECO:0007669"/>
    <property type="project" value="TreeGrafter"/>
</dbReference>
<name>A0A2G8JV23_STIJA</name>
<dbReference type="PANTHER" id="PTHR23048">
    <property type="entry name" value="MYOSIN LIGHT CHAIN 1, 3"/>
    <property type="match status" value="1"/>
</dbReference>
<dbReference type="GO" id="GO:0005509">
    <property type="term" value="F:calcium ion binding"/>
    <property type="evidence" value="ECO:0007669"/>
    <property type="project" value="InterPro"/>
</dbReference>
<sequence length="134" mass="14999">MKDVVYVLIKQFRDAFSLFDKKGDSKVDITQVGDIIRALGLNPTEAELKRITQSYSTNDDKNKKEQGSVDDFVEGLRVFDKDGNGTINSAELRHVLVSLGERLTDEEVDTLIAGLEDSQGQVNYEDFVKLILSN</sequence>
<dbReference type="CDD" id="cd00051">
    <property type="entry name" value="EFh"/>
    <property type="match status" value="1"/>
</dbReference>
<dbReference type="InterPro" id="IPR018247">
    <property type="entry name" value="EF_Hand_1_Ca_BS"/>
</dbReference>
<dbReference type="EMBL" id="MRZV01001220">
    <property type="protein sequence ID" value="PIK39617.1"/>
    <property type="molecule type" value="Genomic_DNA"/>
</dbReference>
<dbReference type="SMART" id="SM00054">
    <property type="entry name" value="EFh"/>
    <property type="match status" value="2"/>
</dbReference>